<evidence type="ECO:0000256" key="3">
    <source>
        <dbReference type="ARBA" id="ARBA00013194"/>
    </source>
</evidence>
<dbReference type="PROSITE" id="PS50198">
    <property type="entry name" value="PPIC_PPIASE_2"/>
    <property type="match status" value="1"/>
</dbReference>
<feature type="domain" description="PpiC" evidence="6">
    <location>
        <begin position="112"/>
        <end position="213"/>
    </location>
</feature>
<dbReference type="PANTHER" id="PTHR47245:SF2">
    <property type="entry name" value="PEPTIDYL-PROLYL CIS-TRANS ISOMERASE HP_0175-RELATED"/>
    <property type="match status" value="1"/>
</dbReference>
<gene>
    <name evidence="7" type="ORF">NFG58_11915</name>
</gene>
<dbReference type="AlphaFoldDB" id="A0AAU7KD25"/>
<dbReference type="Pfam" id="PF00639">
    <property type="entry name" value="Rotamase"/>
    <property type="match status" value="1"/>
</dbReference>
<keyword evidence="4 5" id="KW-0697">Rotamase</keyword>
<evidence type="ECO:0000256" key="4">
    <source>
        <dbReference type="ARBA" id="ARBA00023110"/>
    </source>
</evidence>
<accession>A0AAU7KD25</accession>
<dbReference type="RefSeq" id="WP_348826564.1">
    <property type="nucleotide sequence ID" value="NZ_CP098827.1"/>
</dbReference>
<name>A0AAU7KD25_9GAMM</name>
<evidence type="ECO:0000256" key="1">
    <source>
        <dbReference type="ARBA" id="ARBA00000971"/>
    </source>
</evidence>
<evidence type="ECO:0000256" key="5">
    <source>
        <dbReference type="PROSITE-ProRule" id="PRU00278"/>
    </source>
</evidence>
<dbReference type="InterPro" id="IPR050245">
    <property type="entry name" value="PrsA_foldase"/>
</dbReference>
<dbReference type="InterPro" id="IPR046357">
    <property type="entry name" value="PPIase_dom_sf"/>
</dbReference>
<comment type="catalytic activity">
    <reaction evidence="1">
        <text>[protein]-peptidylproline (omega=180) = [protein]-peptidylproline (omega=0)</text>
        <dbReference type="Rhea" id="RHEA:16237"/>
        <dbReference type="Rhea" id="RHEA-COMP:10747"/>
        <dbReference type="Rhea" id="RHEA-COMP:10748"/>
        <dbReference type="ChEBI" id="CHEBI:83833"/>
        <dbReference type="ChEBI" id="CHEBI:83834"/>
        <dbReference type="EC" id="5.2.1.8"/>
    </reaction>
</comment>
<dbReference type="SUPFAM" id="SSF54534">
    <property type="entry name" value="FKBP-like"/>
    <property type="match status" value="1"/>
</dbReference>
<dbReference type="EC" id="5.2.1.8" evidence="3"/>
<dbReference type="InterPro" id="IPR000297">
    <property type="entry name" value="PPIase_PpiC"/>
</dbReference>
<protein>
    <recommendedName>
        <fullName evidence="3">peptidylprolyl isomerase</fullName>
        <ecNumber evidence="3">5.2.1.8</ecNumber>
    </recommendedName>
</protein>
<dbReference type="Gene3D" id="3.10.50.40">
    <property type="match status" value="1"/>
</dbReference>
<dbReference type="PANTHER" id="PTHR47245">
    <property type="entry name" value="PEPTIDYLPROLYL ISOMERASE"/>
    <property type="match status" value="1"/>
</dbReference>
<evidence type="ECO:0000313" key="7">
    <source>
        <dbReference type="EMBL" id="XBO69337.1"/>
    </source>
</evidence>
<keyword evidence="5 7" id="KW-0413">Isomerase</keyword>
<comment type="similarity">
    <text evidence="2">Belongs to the PpiC/parvulin rotamase family.</text>
</comment>
<proteinExistence type="inferred from homology"/>
<sequence>MQTIPVETLPHTTVPSIRVGDSVIGEEAIAGEMQFHPSTDREAAAKAAARALVIQELLRQRAEILGIETGSLHEPDERAIAVMLDQELQVPPPDEEACVRFHAAHPERFCEPTRLKVRHILLAAAPDDLDARDEQFKKAEGLIDTLKQHPERFDEMAQRFSQCPSKDEGGSLGWVSRGQTVSELDRALEPLPEGLHERPLPSRYGWHVVVIDARLERQPLPYAEVKDRVAHELTEQATRVALRHYLLALESEIGVEGFTLADDDVDGPLVR</sequence>
<dbReference type="EMBL" id="CP098827">
    <property type="protein sequence ID" value="XBO69337.1"/>
    <property type="molecule type" value="Genomic_DNA"/>
</dbReference>
<reference evidence="7" key="1">
    <citation type="submission" date="2022-06" db="EMBL/GenBank/DDBJ databases">
        <title>A novel DMS-producing enzyme.</title>
        <authorList>
            <person name="Zhang Y."/>
        </authorList>
    </citation>
    <scope>NUCLEOTIDE SEQUENCE</scope>
    <source>
        <strain evidence="7">RT37</strain>
    </source>
</reference>
<dbReference type="GO" id="GO:0003755">
    <property type="term" value="F:peptidyl-prolyl cis-trans isomerase activity"/>
    <property type="evidence" value="ECO:0007669"/>
    <property type="project" value="UniProtKB-KW"/>
</dbReference>
<organism evidence="7">
    <name type="scientific">Halomonas sp. RT37</name>
    <dbReference type="NCBI Taxonomy" id="2950872"/>
    <lineage>
        <taxon>Bacteria</taxon>
        <taxon>Pseudomonadati</taxon>
        <taxon>Pseudomonadota</taxon>
        <taxon>Gammaproteobacteria</taxon>
        <taxon>Oceanospirillales</taxon>
        <taxon>Halomonadaceae</taxon>
        <taxon>Halomonas</taxon>
    </lineage>
</organism>
<evidence type="ECO:0000259" key="6">
    <source>
        <dbReference type="PROSITE" id="PS50198"/>
    </source>
</evidence>
<evidence type="ECO:0000256" key="2">
    <source>
        <dbReference type="ARBA" id="ARBA00007656"/>
    </source>
</evidence>